<dbReference type="GO" id="GO:0015031">
    <property type="term" value="P:protein transport"/>
    <property type="evidence" value="ECO:0007669"/>
    <property type="project" value="UniProtKB-KW"/>
</dbReference>
<keyword evidence="1" id="KW-0813">Transport</keyword>
<evidence type="ECO:0000256" key="1">
    <source>
        <dbReference type="RuleBase" id="RU363111"/>
    </source>
</evidence>
<feature type="transmembrane region" description="Helical" evidence="1">
    <location>
        <begin position="100"/>
        <end position="120"/>
    </location>
</feature>
<name>A0A8C5DYR2_GOUWI</name>
<dbReference type="PANTHER" id="PTHR23137:SF1">
    <property type="entry name" value="VESICLE TRANSPORT PROTEIN SFT2B"/>
    <property type="match status" value="1"/>
</dbReference>
<sequence>MDKLKSVLSGEESLEEASSLSWATRIKGFIVCFVIGAGCTILGVCMLFLPRIGLTLFIVLYTFGNICSLGSMLHLHWSLVMLSLGKQCIFTTLRYYMLHYSRPFSFLTKTFSFYLIRILFRFS</sequence>
<dbReference type="GO" id="GO:0016192">
    <property type="term" value="P:vesicle-mediated transport"/>
    <property type="evidence" value="ECO:0007669"/>
    <property type="project" value="InterPro"/>
</dbReference>
<dbReference type="PANTHER" id="PTHR23137">
    <property type="entry name" value="VESICLE TRANSPORT PROTEIN-RELATED"/>
    <property type="match status" value="1"/>
</dbReference>
<dbReference type="Ensembl" id="ENSGWIT00000015081.1">
    <property type="protein sequence ID" value="ENSGWIP00000013610.1"/>
    <property type="gene ID" value="ENSGWIG00000007724.1"/>
</dbReference>
<keyword evidence="1" id="KW-0812">Transmembrane</keyword>
<comment type="caution">
    <text evidence="1">Lacks conserved residue(s) required for the propagation of feature annotation.</text>
</comment>
<feature type="transmembrane region" description="Helical" evidence="1">
    <location>
        <begin position="56"/>
        <end position="80"/>
    </location>
</feature>
<dbReference type="InterPro" id="IPR011691">
    <property type="entry name" value="Vesicle_transpt_SFT2"/>
</dbReference>
<dbReference type="GO" id="GO:0016020">
    <property type="term" value="C:membrane"/>
    <property type="evidence" value="ECO:0007669"/>
    <property type="project" value="UniProtKB-SubCell"/>
</dbReference>
<dbReference type="AlphaFoldDB" id="A0A8C5DYR2"/>
<reference evidence="2" key="2">
    <citation type="submission" date="2025-08" db="UniProtKB">
        <authorList>
            <consortium name="Ensembl"/>
        </authorList>
    </citation>
    <scope>IDENTIFICATION</scope>
</reference>
<dbReference type="Proteomes" id="UP000694680">
    <property type="component" value="Chromosome 4"/>
</dbReference>
<reference evidence="2" key="1">
    <citation type="submission" date="2020-06" db="EMBL/GenBank/DDBJ databases">
        <authorList>
            <consortium name="Wellcome Sanger Institute Data Sharing"/>
        </authorList>
    </citation>
    <scope>NUCLEOTIDE SEQUENCE [LARGE SCALE GENOMIC DNA]</scope>
</reference>
<feature type="transmembrane region" description="Helical" evidence="1">
    <location>
        <begin position="28"/>
        <end position="49"/>
    </location>
</feature>
<comment type="similarity">
    <text evidence="1">Belongs to the SFT2 family.</text>
</comment>
<reference evidence="2" key="3">
    <citation type="submission" date="2025-09" db="UniProtKB">
        <authorList>
            <consortium name="Ensembl"/>
        </authorList>
    </citation>
    <scope>IDENTIFICATION</scope>
</reference>
<accession>A0A8C5DYR2</accession>
<organism evidence="2 3">
    <name type="scientific">Gouania willdenowi</name>
    <name type="common">Blunt-snouted clingfish</name>
    <name type="synonym">Lepadogaster willdenowi</name>
    <dbReference type="NCBI Taxonomy" id="441366"/>
    <lineage>
        <taxon>Eukaryota</taxon>
        <taxon>Metazoa</taxon>
        <taxon>Chordata</taxon>
        <taxon>Craniata</taxon>
        <taxon>Vertebrata</taxon>
        <taxon>Euteleostomi</taxon>
        <taxon>Actinopterygii</taxon>
        <taxon>Neopterygii</taxon>
        <taxon>Teleostei</taxon>
        <taxon>Neoteleostei</taxon>
        <taxon>Acanthomorphata</taxon>
        <taxon>Ovalentaria</taxon>
        <taxon>Blenniimorphae</taxon>
        <taxon>Blenniiformes</taxon>
        <taxon>Gobiesocoidei</taxon>
        <taxon>Gobiesocidae</taxon>
        <taxon>Gobiesocinae</taxon>
        <taxon>Gouania</taxon>
    </lineage>
</organism>
<comment type="subcellular location">
    <subcellularLocation>
        <location evidence="1">Membrane</location>
        <topology evidence="1">Multi-pass membrane protein</topology>
    </subcellularLocation>
</comment>
<proteinExistence type="inferred from homology"/>
<keyword evidence="1" id="KW-0653">Protein transport</keyword>
<protein>
    <recommendedName>
        <fullName evidence="1">Vesicle transport protein</fullName>
    </recommendedName>
</protein>
<evidence type="ECO:0000313" key="3">
    <source>
        <dbReference type="Proteomes" id="UP000694680"/>
    </source>
</evidence>
<evidence type="ECO:0000313" key="2">
    <source>
        <dbReference type="Ensembl" id="ENSGWIP00000013610.1"/>
    </source>
</evidence>
<keyword evidence="1" id="KW-1133">Transmembrane helix</keyword>
<comment type="function">
    <text evidence="1">May be involved in fusion of retrograde transport vesicles derived from an endocytic compartment with the Golgi complex.</text>
</comment>
<keyword evidence="1" id="KW-0472">Membrane</keyword>
<keyword evidence="3" id="KW-1185">Reference proteome</keyword>